<evidence type="ECO:0000313" key="4">
    <source>
        <dbReference type="Proteomes" id="UP001371218"/>
    </source>
</evidence>
<dbReference type="InterPro" id="IPR054828">
    <property type="entry name" value="Vit_B12_bind_prot"/>
</dbReference>
<keyword evidence="1" id="KW-0732">Signal</keyword>
<dbReference type="PANTHER" id="PTHR30535:SF34">
    <property type="entry name" value="MOLYBDATE-BINDING PROTEIN MOLA"/>
    <property type="match status" value="1"/>
</dbReference>
<dbReference type="Pfam" id="PF01497">
    <property type="entry name" value="Peripla_BP_2"/>
    <property type="match status" value="1"/>
</dbReference>
<keyword evidence="4" id="KW-1185">Reference proteome</keyword>
<proteinExistence type="predicted"/>
<dbReference type="PROSITE" id="PS50983">
    <property type="entry name" value="FE_B12_PBP"/>
    <property type="match status" value="1"/>
</dbReference>
<reference evidence="3 4" key="1">
    <citation type="submission" date="2024-04" db="EMBL/GenBank/DDBJ databases">
        <title>Novel species of the genus Ideonella isolated from streams.</title>
        <authorList>
            <person name="Lu H."/>
        </authorList>
    </citation>
    <scope>NUCLEOTIDE SEQUENCE [LARGE SCALE GENOMIC DNA]</scope>
    <source>
        <strain evidence="3 4">DXS29W</strain>
    </source>
</reference>
<dbReference type="Gene3D" id="3.40.50.1980">
    <property type="entry name" value="Nitrogenase molybdenum iron protein domain"/>
    <property type="match status" value="2"/>
</dbReference>
<name>A0ABU9BUR9_9BURK</name>
<dbReference type="Proteomes" id="UP001371218">
    <property type="component" value="Unassembled WGS sequence"/>
</dbReference>
<organism evidence="3 4">
    <name type="scientific">Ideonella lacteola</name>
    <dbReference type="NCBI Taxonomy" id="2984193"/>
    <lineage>
        <taxon>Bacteria</taxon>
        <taxon>Pseudomonadati</taxon>
        <taxon>Pseudomonadota</taxon>
        <taxon>Betaproteobacteria</taxon>
        <taxon>Burkholderiales</taxon>
        <taxon>Sphaerotilaceae</taxon>
        <taxon>Ideonella</taxon>
    </lineage>
</organism>
<dbReference type="InterPro" id="IPR050902">
    <property type="entry name" value="ABC_Transporter_SBP"/>
</dbReference>
<dbReference type="NCBIfam" id="NF038402">
    <property type="entry name" value="TroA_like"/>
    <property type="match status" value="1"/>
</dbReference>
<dbReference type="PANTHER" id="PTHR30535">
    <property type="entry name" value="VITAMIN B12-BINDING PROTEIN"/>
    <property type="match status" value="1"/>
</dbReference>
<evidence type="ECO:0000256" key="1">
    <source>
        <dbReference type="ARBA" id="ARBA00022729"/>
    </source>
</evidence>
<gene>
    <name evidence="3" type="ORF">AACH06_20530</name>
</gene>
<dbReference type="SUPFAM" id="SSF53807">
    <property type="entry name" value="Helical backbone' metal receptor"/>
    <property type="match status" value="1"/>
</dbReference>
<sequence>MRRLGLSLALLWCHAVHGQAVSVVDDSGHTIRLDKPPQRVIALGPHLTEQLFAIGAGPQVVGVSRYSDYPAAAQALPIVGDAVAVQHEAIAKLKPDLVLVWRTGFPERARAPLQALGIPVYESEIRSVAGLAQSLRSLGRLMGRSEAGNEQARRVESQWAQLQAEYARRSPVRVFYQLWHQPLMTINREHLIHQAITACGGTNLFAELPSLTPTVSWETAVQRNPQVIAMAGAPSDRPELAQWPRFADVDAVKHQRFAMIDGDLIGRMGPRFVQGARQLCEAIDKARP</sequence>
<dbReference type="EMBL" id="JBBUTG010000015">
    <property type="protein sequence ID" value="MEK8033213.1"/>
    <property type="molecule type" value="Genomic_DNA"/>
</dbReference>
<dbReference type="RefSeq" id="WP_341427635.1">
    <property type="nucleotide sequence ID" value="NZ_JBBUTG010000015.1"/>
</dbReference>
<dbReference type="InterPro" id="IPR002491">
    <property type="entry name" value="ABC_transptr_periplasmic_BD"/>
</dbReference>
<comment type="caution">
    <text evidence="3">The sequence shown here is derived from an EMBL/GenBank/DDBJ whole genome shotgun (WGS) entry which is preliminary data.</text>
</comment>
<evidence type="ECO:0000313" key="3">
    <source>
        <dbReference type="EMBL" id="MEK8033213.1"/>
    </source>
</evidence>
<dbReference type="CDD" id="cd01144">
    <property type="entry name" value="BtuF"/>
    <property type="match status" value="1"/>
</dbReference>
<protein>
    <submittedName>
        <fullName evidence="3">Cobalamin-binding protein</fullName>
    </submittedName>
</protein>
<accession>A0ABU9BUR9</accession>
<evidence type="ECO:0000259" key="2">
    <source>
        <dbReference type="PROSITE" id="PS50983"/>
    </source>
</evidence>
<feature type="domain" description="Fe/B12 periplasmic-binding" evidence="2">
    <location>
        <begin position="39"/>
        <end position="287"/>
    </location>
</feature>